<protein>
    <submittedName>
        <fullName evidence="5">Faa2-3p</fullName>
    </submittedName>
</protein>
<dbReference type="STRING" id="237561.A0A1D8PRJ9"/>
<dbReference type="OMA" id="KCPIVEH"/>
<accession>A0A1D8PRJ9</accession>
<feature type="domain" description="AMP-dependent synthetase/ligase" evidence="3">
    <location>
        <begin position="174"/>
        <end position="557"/>
    </location>
</feature>
<dbReference type="eggNOG" id="KOG1256">
    <property type="taxonomic scope" value="Eukaryota"/>
</dbReference>
<keyword evidence="2" id="KW-0067">ATP-binding</keyword>
<dbReference type="GO" id="GO:0004467">
    <property type="term" value="F:long-chain fatty acid-CoA ligase activity"/>
    <property type="evidence" value="ECO:0000318"/>
    <property type="project" value="GO_Central"/>
</dbReference>
<evidence type="ECO:0000313" key="5">
    <source>
        <dbReference type="EMBL" id="AOW30756.1"/>
    </source>
</evidence>
<organism evidence="5 6">
    <name type="scientific">Candida albicans (strain SC5314 / ATCC MYA-2876)</name>
    <name type="common">Yeast</name>
    <dbReference type="NCBI Taxonomy" id="237561"/>
    <lineage>
        <taxon>Eukaryota</taxon>
        <taxon>Fungi</taxon>
        <taxon>Dikarya</taxon>
        <taxon>Ascomycota</taxon>
        <taxon>Saccharomycotina</taxon>
        <taxon>Pichiomycetes</taxon>
        <taxon>Debaryomycetaceae</taxon>
        <taxon>Candida/Lodderomyces clade</taxon>
        <taxon>Candida</taxon>
    </lineage>
</organism>
<evidence type="ECO:0000256" key="2">
    <source>
        <dbReference type="ARBA" id="ARBA00022840"/>
    </source>
</evidence>
<dbReference type="CGD" id="CAL0000174942">
    <property type="gene designation" value="FAA2-3"/>
</dbReference>
<dbReference type="GO" id="GO:0005524">
    <property type="term" value="F:ATP binding"/>
    <property type="evidence" value="ECO:0007669"/>
    <property type="project" value="UniProtKB-KW"/>
</dbReference>
<dbReference type="Pfam" id="PF00501">
    <property type="entry name" value="AMP-binding"/>
    <property type="match status" value="1"/>
</dbReference>
<dbReference type="GO" id="GO:0005783">
    <property type="term" value="C:endoplasmic reticulum"/>
    <property type="evidence" value="ECO:0000318"/>
    <property type="project" value="GO_Central"/>
</dbReference>
<evidence type="ECO:0000313" key="6">
    <source>
        <dbReference type="Proteomes" id="UP000000559"/>
    </source>
</evidence>
<dbReference type="KEGG" id="cal:CAALFM_C704180WA"/>
<gene>
    <name evidence="4 5" type="primary">FAA2-3</name>
    <name evidence="5" type="ordered locus">CAALFM_C704180WA</name>
    <name evidence="4" type="ordered locus">orf19.7156</name>
</gene>
<dbReference type="InterPro" id="IPR042099">
    <property type="entry name" value="ANL_N_sf"/>
</dbReference>
<keyword evidence="1" id="KW-0547">Nucleotide-binding</keyword>
<dbReference type="Proteomes" id="UP000000559">
    <property type="component" value="Chromosome 7"/>
</dbReference>
<reference evidence="5 6" key="3">
    <citation type="journal article" date="2013" name="Genome Biol.">
        <title>Assembly of a phased diploid Candida albicans genome facilitates allele-specific measurements and provides a simple model for repeat and indel structure.</title>
        <authorList>
            <person name="Muzzey D."/>
            <person name="Schwartz K."/>
            <person name="Weissman J.S."/>
            <person name="Sherlock G."/>
        </authorList>
    </citation>
    <scope>NUCLEOTIDE SEQUENCE [LARGE SCALE GENOMIC DNA]</scope>
    <source>
        <strain evidence="6">SC5314 / ATCC MYA-2876</strain>
    </source>
</reference>
<dbReference type="Gene3D" id="3.40.50.12780">
    <property type="entry name" value="N-terminal domain of ligase-like"/>
    <property type="match status" value="1"/>
</dbReference>
<evidence type="ECO:0000259" key="3">
    <source>
        <dbReference type="Pfam" id="PF00501"/>
    </source>
</evidence>
<dbReference type="GO" id="GO:0016020">
    <property type="term" value="C:membrane"/>
    <property type="evidence" value="ECO:0000318"/>
    <property type="project" value="GO_Central"/>
</dbReference>
<dbReference type="FunCoup" id="A0A1D8PRJ9">
    <property type="interactions" value="301"/>
</dbReference>
<keyword evidence="6" id="KW-1185">Reference proteome</keyword>
<dbReference type="EMBL" id="CP017629">
    <property type="protein sequence ID" value="AOW30756.1"/>
    <property type="molecule type" value="Genomic_DNA"/>
</dbReference>
<proteinExistence type="predicted"/>
<dbReference type="PANTHER" id="PTHR43272">
    <property type="entry name" value="LONG-CHAIN-FATTY-ACID--COA LIGASE"/>
    <property type="match status" value="1"/>
</dbReference>
<evidence type="ECO:0000256" key="1">
    <source>
        <dbReference type="ARBA" id="ARBA00022741"/>
    </source>
</evidence>
<dbReference type="SMR" id="A0A1D8PRJ9"/>
<reference evidence="5 6" key="1">
    <citation type="journal article" date="2004" name="Proc. Natl. Acad. Sci. U.S.A.">
        <title>The diploid genome sequence of Candida albicans.</title>
        <authorList>
            <person name="Jones T."/>
            <person name="Federspiel N.A."/>
            <person name="Chibana H."/>
            <person name="Dungan J."/>
            <person name="Kalman S."/>
            <person name="Magee B.B."/>
            <person name="Newport G."/>
            <person name="Thorstenson Y.R."/>
            <person name="Agabian N."/>
            <person name="Magee P.T."/>
            <person name="Davis R.W."/>
            <person name="Scherer S."/>
        </authorList>
    </citation>
    <scope>NUCLEOTIDE SEQUENCE [LARGE SCALE GENOMIC DNA]</scope>
    <source>
        <strain evidence="6">SC5314 / ATCC MYA-2876</strain>
    </source>
</reference>
<name>A0A1D8PRJ9_CANAL</name>
<sequence length="746" mass="83124">MTKLPSISETDTVYADDTKPYIFENPNDYPIETLVNHILPFPQEVAGESVKIPGTAETGFSEIYRNAATPNGIKSGLIQGLDTYHAIFENSAQVYADEPCLAFHEYDYENSQHLERYASISYKEVHERKNNLAAGLFFLLSANPFKNNSLESHRKIDSHSKDYKTYNSDNLSFVVTFYSGNRVEWILSDLACSSNSITSTALYDTLGHDASKYILESTESPVIISSKEHIRGLIDLKKEDAQGLASIILIVSMEPLTQKDQHLVDFAESNNIKLYDFSQVERTGAIFPHKECPPNSETVFTITFTSGTTGANPKGVLLPQRCCASAIIGYSALVPHHKGTKEFAFLPLAHIFERHMSSAMFLFGGSVAFPRLGGTPLTLFEDLKLWKPTFMANVPRIFTKIEAGIKATTIDSTSSVTRSLYSRAIETKRSRQIKDGESGDHFVYDQLLIKKLRKAIGFDNMEFCFTGGAPISPDTIKFLKASLGIGFAQGYGSSESFAGMLMSLPFKHSSVGTCGVISPTMEARIRELPSMGYNLNDENGPRGELQLRGAQLFTKYYKNEEETSKAIDKDGWFSTGDVAQITDDGLFKIIDRVKNFFKLAQGEYVTPEKIEGVYLSSNSLLTQLFVHGDFLQTYLVGIVGVDPVGIRSYIKTTFQKDISTNEEVIAFFESPKNRRVLLQDINGNVAGKLQGFEKIHNIEVAFEPLTLDRGVVTPTMKIRRPICTKFFKKEIEKLYNEGSLVKNGNL</sequence>
<dbReference type="OrthoDB" id="1700726at2759"/>
<reference evidence="5 6" key="2">
    <citation type="journal article" date="2007" name="Genome Biol.">
        <title>Assembly of the Candida albicans genome into sixteen supercontigs aligned on the eight chromosomes.</title>
        <authorList>
            <person name="van het Hoog M."/>
            <person name="Rast T.J."/>
            <person name="Martchenko M."/>
            <person name="Grindle S."/>
            <person name="Dignard D."/>
            <person name="Hogues H."/>
            <person name="Cuomo C."/>
            <person name="Berriman M."/>
            <person name="Scherer S."/>
            <person name="Magee B.B."/>
            <person name="Whiteway M."/>
            <person name="Chibana H."/>
            <person name="Nantel A."/>
            <person name="Magee P.T."/>
        </authorList>
    </citation>
    <scope>GENOME REANNOTATION</scope>
    <source>
        <strain evidence="6">SC5314 / ATCC MYA-2876</strain>
    </source>
</reference>
<dbReference type="AlphaFoldDB" id="A0A1D8PRJ9"/>
<dbReference type="SUPFAM" id="SSF56801">
    <property type="entry name" value="Acetyl-CoA synthetase-like"/>
    <property type="match status" value="1"/>
</dbReference>
<dbReference type="InterPro" id="IPR000873">
    <property type="entry name" value="AMP-dep_synth/lig_dom"/>
</dbReference>
<dbReference type="RefSeq" id="XP_715205.1">
    <property type="nucleotide sequence ID" value="XM_710112.1"/>
</dbReference>
<dbReference type="InParanoid" id="A0A1D8PRJ9"/>
<dbReference type="GO" id="GO:0001676">
    <property type="term" value="P:long-chain fatty acid metabolic process"/>
    <property type="evidence" value="ECO:0000318"/>
    <property type="project" value="GO_Central"/>
</dbReference>
<dbReference type="VEuPathDB" id="FungiDB:C7_04180W_A"/>
<evidence type="ECO:0000313" key="4">
    <source>
        <dbReference type="CGD" id="CAL0000174942"/>
    </source>
</evidence>
<dbReference type="PANTHER" id="PTHR43272:SF33">
    <property type="entry name" value="AMP-BINDING DOMAIN-CONTAINING PROTEIN-RELATED"/>
    <property type="match status" value="1"/>
</dbReference>
<dbReference type="GeneID" id="3643125"/>